<comment type="catalytic activity">
    <reaction evidence="6">
        <text>L-aspartate + NAD(+) + H2O = oxaloacetate + NH4(+) + NADH + H(+)</text>
        <dbReference type="Rhea" id="RHEA:11788"/>
        <dbReference type="ChEBI" id="CHEBI:15377"/>
        <dbReference type="ChEBI" id="CHEBI:15378"/>
        <dbReference type="ChEBI" id="CHEBI:16452"/>
        <dbReference type="ChEBI" id="CHEBI:28938"/>
        <dbReference type="ChEBI" id="CHEBI:29991"/>
        <dbReference type="ChEBI" id="CHEBI:57540"/>
        <dbReference type="ChEBI" id="CHEBI:57945"/>
        <dbReference type="EC" id="1.4.1.21"/>
    </reaction>
</comment>
<dbReference type="NCBIfam" id="NF009828">
    <property type="entry name" value="PRK13303.1-3"/>
    <property type="match status" value="1"/>
</dbReference>
<dbReference type="SUPFAM" id="SSF55347">
    <property type="entry name" value="Glyceraldehyde-3-phosphate dehydrogenase-like, C-terminal domain"/>
    <property type="match status" value="1"/>
</dbReference>
<gene>
    <name evidence="6" type="primary">nadX</name>
    <name evidence="9" type="ORF">GCM10023338_12450</name>
</gene>
<comment type="function">
    <text evidence="6">Specifically catalyzes the NAD or NADP-dependent dehydrogenation of L-aspartate to iminoaspartate.</text>
</comment>
<dbReference type="Pfam" id="PF03447">
    <property type="entry name" value="NAD_binding_3"/>
    <property type="match status" value="1"/>
</dbReference>
<name>A0ABP9MTI4_9GAMM</name>
<evidence type="ECO:0000256" key="2">
    <source>
        <dbReference type="ARBA" id="ARBA00022642"/>
    </source>
</evidence>
<keyword evidence="10" id="KW-1185">Reference proteome</keyword>
<organism evidence="9 10">
    <name type="scientific">Wohlfahrtiimonas larvae</name>
    <dbReference type="NCBI Taxonomy" id="1157986"/>
    <lineage>
        <taxon>Bacteria</taxon>
        <taxon>Pseudomonadati</taxon>
        <taxon>Pseudomonadota</taxon>
        <taxon>Gammaproteobacteria</taxon>
        <taxon>Cardiobacteriales</taxon>
        <taxon>Ignatzschineriaceae</taxon>
        <taxon>Wohlfahrtiimonas</taxon>
    </lineage>
</organism>
<evidence type="ECO:0000259" key="7">
    <source>
        <dbReference type="Pfam" id="PF01958"/>
    </source>
</evidence>
<dbReference type="Proteomes" id="UP001500631">
    <property type="component" value="Unassembled WGS sequence"/>
</dbReference>
<evidence type="ECO:0000259" key="8">
    <source>
        <dbReference type="Pfam" id="PF03447"/>
    </source>
</evidence>
<keyword evidence="5 6" id="KW-0520">NAD</keyword>
<evidence type="ECO:0000256" key="5">
    <source>
        <dbReference type="ARBA" id="ARBA00023027"/>
    </source>
</evidence>
<dbReference type="InterPro" id="IPR005106">
    <property type="entry name" value="Asp/hSer_DH_NAD-bd"/>
</dbReference>
<dbReference type="RefSeq" id="WP_077925332.1">
    <property type="nucleotide sequence ID" value="NZ_BAABKE010000004.1"/>
</dbReference>
<accession>A0ABP9MTI4</accession>
<keyword evidence="3 6" id="KW-0521">NADP</keyword>
<comment type="catalytic activity">
    <reaction evidence="6">
        <text>L-aspartate + NADP(+) + H2O = oxaloacetate + NH4(+) + NADPH + H(+)</text>
        <dbReference type="Rhea" id="RHEA:11784"/>
        <dbReference type="ChEBI" id="CHEBI:15377"/>
        <dbReference type="ChEBI" id="CHEBI:15378"/>
        <dbReference type="ChEBI" id="CHEBI:16452"/>
        <dbReference type="ChEBI" id="CHEBI:28938"/>
        <dbReference type="ChEBI" id="CHEBI:29991"/>
        <dbReference type="ChEBI" id="CHEBI:57783"/>
        <dbReference type="ChEBI" id="CHEBI:58349"/>
        <dbReference type="EC" id="1.4.1.21"/>
    </reaction>
</comment>
<evidence type="ECO:0000256" key="6">
    <source>
        <dbReference type="HAMAP-Rule" id="MF_01265"/>
    </source>
</evidence>
<feature type="binding site" evidence="6">
    <location>
        <position position="120"/>
    </location>
    <ligand>
        <name>NAD(+)</name>
        <dbReference type="ChEBI" id="CHEBI:57540"/>
    </ligand>
</feature>
<evidence type="ECO:0000256" key="4">
    <source>
        <dbReference type="ARBA" id="ARBA00023002"/>
    </source>
</evidence>
<dbReference type="PANTHER" id="PTHR31873:SF6">
    <property type="entry name" value="ASPARTATE DEHYDROGENASE DOMAIN-CONTAINING PROTEIN"/>
    <property type="match status" value="1"/>
</dbReference>
<dbReference type="SUPFAM" id="SSF51735">
    <property type="entry name" value="NAD(P)-binding Rossmann-fold domains"/>
    <property type="match status" value="1"/>
</dbReference>
<comment type="pathway">
    <text evidence="6">Cofactor biosynthesis; NAD(+) biosynthesis; iminoaspartate from L-aspartate (dehydrogenase route): step 1/1.</text>
</comment>
<comment type="similarity">
    <text evidence="1 6">Belongs to the L-aspartate dehydrogenase family.</text>
</comment>
<dbReference type="PANTHER" id="PTHR31873">
    <property type="entry name" value="L-ASPARTATE DEHYDROGENASE-RELATED"/>
    <property type="match status" value="1"/>
</dbReference>
<dbReference type="HAMAP" id="MF_01265">
    <property type="entry name" value="NadX"/>
    <property type="match status" value="1"/>
</dbReference>
<protein>
    <recommendedName>
        <fullName evidence="6">L-aspartate dehydrogenase</fullName>
        <ecNumber evidence="6">1.4.1.21</ecNumber>
    </recommendedName>
</protein>
<dbReference type="InterPro" id="IPR002811">
    <property type="entry name" value="Asp_DH"/>
</dbReference>
<comment type="caution">
    <text evidence="9">The sequence shown here is derived from an EMBL/GenBank/DDBJ whole genome shotgun (WGS) entry which is preliminary data.</text>
</comment>
<dbReference type="PIRSF" id="PIRSF005227">
    <property type="entry name" value="Asp_dh_NAD_syn"/>
    <property type="match status" value="1"/>
</dbReference>
<dbReference type="EC" id="1.4.1.21" evidence="6"/>
<sequence length="255" mass="27107">MKKIMVIGYGAMAQYVVANLPSDLSLGYLLVKPERVKQIQNIMSDSVQVISCVSELQGKPDIVVEMAGQAGVKQHLLDLLALGLDVGVISVGAFADSDFEAKVKQAEIDHRCQAYLLTGAVAGMDGLAAAKLAGLDQVIYQGRKPPEGWRGSHAESLIDLSNIQEATTFFKGTAREAATLFPANSNVAATIALAGIGMDATVVELIADPLSERNQHNIQVKGVFGEMKITMQGLPLPNNPKTSMLAALSVLQFCQ</sequence>
<evidence type="ECO:0000256" key="3">
    <source>
        <dbReference type="ARBA" id="ARBA00022857"/>
    </source>
</evidence>
<reference evidence="10" key="1">
    <citation type="journal article" date="2019" name="Int. J. Syst. Evol. Microbiol.">
        <title>The Global Catalogue of Microorganisms (GCM) 10K type strain sequencing project: providing services to taxonomists for standard genome sequencing and annotation.</title>
        <authorList>
            <consortium name="The Broad Institute Genomics Platform"/>
            <consortium name="The Broad Institute Genome Sequencing Center for Infectious Disease"/>
            <person name="Wu L."/>
            <person name="Ma J."/>
        </authorList>
    </citation>
    <scope>NUCLEOTIDE SEQUENCE [LARGE SCALE GENOMIC DNA]</scope>
    <source>
        <strain evidence="10">JCM 18424</strain>
    </source>
</reference>
<feature type="active site" evidence="6">
    <location>
        <position position="216"/>
    </location>
</feature>
<feature type="binding site" evidence="6">
    <location>
        <position position="186"/>
    </location>
    <ligand>
        <name>NAD(+)</name>
        <dbReference type="ChEBI" id="CHEBI:57540"/>
    </ligand>
</feature>
<dbReference type="Gene3D" id="3.30.360.10">
    <property type="entry name" value="Dihydrodipicolinate Reductase, domain 2"/>
    <property type="match status" value="1"/>
</dbReference>
<evidence type="ECO:0000313" key="10">
    <source>
        <dbReference type="Proteomes" id="UP001500631"/>
    </source>
</evidence>
<dbReference type="InterPro" id="IPR011182">
    <property type="entry name" value="L-Asp_DH"/>
</dbReference>
<dbReference type="NCBIfam" id="NF009827">
    <property type="entry name" value="PRK13303.1-2"/>
    <property type="match status" value="1"/>
</dbReference>
<dbReference type="InterPro" id="IPR020626">
    <property type="entry name" value="Asp_DH_prok"/>
</dbReference>
<evidence type="ECO:0000313" key="9">
    <source>
        <dbReference type="EMBL" id="GAA5099208.1"/>
    </source>
</evidence>
<comment type="miscellaneous">
    <text evidence="6">The iminoaspartate product is unstable in aqueous solution and can decompose to oxaloacetate and ammonia.</text>
</comment>
<dbReference type="EMBL" id="BAABKE010000004">
    <property type="protein sequence ID" value="GAA5099208.1"/>
    <property type="molecule type" value="Genomic_DNA"/>
</dbReference>
<evidence type="ECO:0000256" key="1">
    <source>
        <dbReference type="ARBA" id="ARBA00008331"/>
    </source>
</evidence>
<dbReference type="InterPro" id="IPR036291">
    <property type="entry name" value="NAD(P)-bd_dom_sf"/>
</dbReference>
<feature type="domain" description="Aspartate/homoserine dehydrogenase NAD-binding" evidence="8">
    <location>
        <begin position="46"/>
        <end position="115"/>
    </location>
</feature>
<dbReference type="Pfam" id="PF01958">
    <property type="entry name" value="Asp_DH_C"/>
    <property type="match status" value="1"/>
</dbReference>
<feature type="domain" description="Aspartate dehydrogenase" evidence="7">
    <location>
        <begin position="164"/>
        <end position="251"/>
    </location>
</feature>
<keyword evidence="2 6" id="KW-0662">Pyridine nucleotide biosynthesis</keyword>
<keyword evidence="4 6" id="KW-0560">Oxidoreductase</keyword>
<proteinExistence type="inferred from homology"/>
<dbReference type="Gene3D" id="3.40.50.720">
    <property type="entry name" value="NAD(P)-binding Rossmann-like Domain"/>
    <property type="match status" value="1"/>
</dbReference>